<dbReference type="GO" id="GO:0003942">
    <property type="term" value="F:N-acetyl-gamma-glutamyl-phosphate reductase activity"/>
    <property type="evidence" value="ECO:0007669"/>
    <property type="project" value="TreeGrafter"/>
</dbReference>
<sequence>MLSLRSAAASTKPLQSLSARYSVSVLRAGVVACSPSPELDPSTVVQLRSNIGSKREAQQYLSHFTSVSSQQFAVIKVGDPVAGAQALLEENIKLAEELERMGVRARPITAGVFSADYLDKPKYNLVGKINGVEKTIEPVIAAGCLPILTRAPTHSYYKEVIS</sequence>
<dbReference type="GO" id="GO:0006526">
    <property type="term" value="P:L-arginine biosynthetic process"/>
    <property type="evidence" value="ECO:0007669"/>
    <property type="project" value="TreeGrafter"/>
</dbReference>
<dbReference type="AlphaFoldDB" id="A0AAD6IBT6"/>
<evidence type="ECO:0000313" key="3">
    <source>
        <dbReference type="Proteomes" id="UP001219568"/>
    </source>
</evidence>
<reference evidence="2" key="1">
    <citation type="journal article" date="2023" name="IMA Fungus">
        <title>Comparative genomic study of the Penicillium genus elucidates a diverse pangenome and 15 lateral gene transfer events.</title>
        <authorList>
            <person name="Petersen C."/>
            <person name="Sorensen T."/>
            <person name="Nielsen M.R."/>
            <person name="Sondergaard T.E."/>
            <person name="Sorensen J.L."/>
            <person name="Fitzpatrick D.A."/>
            <person name="Frisvad J.C."/>
            <person name="Nielsen K.L."/>
        </authorList>
    </citation>
    <scope>NUCLEOTIDE SEQUENCE</scope>
    <source>
        <strain evidence="2">IBT 15450</strain>
    </source>
</reference>
<dbReference type="GO" id="GO:0003991">
    <property type="term" value="F:acetylglutamate kinase activity"/>
    <property type="evidence" value="ECO:0007669"/>
    <property type="project" value="TreeGrafter"/>
</dbReference>
<name>A0AAD6IBT6_PENCN</name>
<dbReference type="EMBL" id="JAQJZL010000005">
    <property type="protein sequence ID" value="KAJ6041600.1"/>
    <property type="molecule type" value="Genomic_DNA"/>
</dbReference>
<gene>
    <name evidence="2" type="ORF">N7460_006990</name>
</gene>
<dbReference type="PANTHER" id="PTHR23342">
    <property type="entry name" value="N-ACETYLGLUTAMATE SYNTHASE"/>
    <property type="match status" value="1"/>
</dbReference>
<dbReference type="Gene3D" id="3.40.1160.10">
    <property type="entry name" value="Acetylglutamate kinase-like"/>
    <property type="match status" value="1"/>
</dbReference>
<reference evidence="2" key="2">
    <citation type="submission" date="2023-01" db="EMBL/GenBank/DDBJ databases">
        <authorList>
            <person name="Petersen C."/>
        </authorList>
    </citation>
    <scope>NUCLEOTIDE SEQUENCE</scope>
    <source>
        <strain evidence="2">IBT 15450</strain>
    </source>
</reference>
<organism evidence="2 3">
    <name type="scientific">Penicillium canescens</name>
    <dbReference type="NCBI Taxonomy" id="5083"/>
    <lineage>
        <taxon>Eukaryota</taxon>
        <taxon>Fungi</taxon>
        <taxon>Dikarya</taxon>
        <taxon>Ascomycota</taxon>
        <taxon>Pezizomycotina</taxon>
        <taxon>Eurotiomycetes</taxon>
        <taxon>Eurotiomycetidae</taxon>
        <taxon>Eurotiales</taxon>
        <taxon>Aspergillaceae</taxon>
        <taxon>Penicillium</taxon>
    </lineage>
</organism>
<evidence type="ECO:0000313" key="2">
    <source>
        <dbReference type="EMBL" id="KAJ6041600.1"/>
    </source>
</evidence>
<comment type="caution">
    <text evidence="2">The sequence shown here is derived from an EMBL/GenBank/DDBJ whole genome shotgun (WGS) entry which is preliminary data.</text>
</comment>
<dbReference type="PANTHER" id="PTHR23342:SF0">
    <property type="entry name" value="N-ACETYLGLUTAMATE SYNTHASE, MITOCHONDRIAL"/>
    <property type="match status" value="1"/>
</dbReference>
<keyword evidence="3" id="KW-1185">Reference proteome</keyword>
<dbReference type="InterPro" id="IPR036393">
    <property type="entry name" value="AceGlu_kinase-like_sf"/>
</dbReference>
<protein>
    <submittedName>
        <fullName evidence="2">Uncharacterized protein</fullName>
    </submittedName>
</protein>
<keyword evidence="1" id="KW-0808">Transferase</keyword>
<dbReference type="Proteomes" id="UP001219568">
    <property type="component" value="Unassembled WGS sequence"/>
</dbReference>
<evidence type="ECO:0000256" key="1">
    <source>
        <dbReference type="ARBA" id="ARBA00022679"/>
    </source>
</evidence>
<dbReference type="GO" id="GO:0005759">
    <property type="term" value="C:mitochondrial matrix"/>
    <property type="evidence" value="ECO:0007669"/>
    <property type="project" value="TreeGrafter"/>
</dbReference>
<accession>A0AAD6IBT6</accession>
<proteinExistence type="predicted"/>